<dbReference type="AlphaFoldDB" id="A0A346XS79"/>
<evidence type="ECO:0000256" key="1">
    <source>
        <dbReference type="ARBA" id="ARBA00010617"/>
    </source>
</evidence>
<organism evidence="8 9">
    <name type="scientific">Euzebya pacifica</name>
    <dbReference type="NCBI Taxonomy" id="1608957"/>
    <lineage>
        <taxon>Bacteria</taxon>
        <taxon>Bacillati</taxon>
        <taxon>Actinomycetota</taxon>
        <taxon>Nitriliruptoria</taxon>
        <taxon>Euzebyales</taxon>
    </lineage>
</organism>
<dbReference type="GO" id="GO:0004497">
    <property type="term" value="F:monooxygenase activity"/>
    <property type="evidence" value="ECO:0007669"/>
    <property type="project" value="UniProtKB-KW"/>
</dbReference>
<dbReference type="InterPro" id="IPR017972">
    <property type="entry name" value="Cyt_P450_CS"/>
</dbReference>
<keyword evidence="9" id="KW-1185">Reference proteome</keyword>
<evidence type="ECO:0000313" key="9">
    <source>
        <dbReference type="Proteomes" id="UP000264006"/>
    </source>
</evidence>
<name>A0A346XS79_9ACTN</name>
<dbReference type="EMBL" id="CP031165">
    <property type="protein sequence ID" value="AXV05076.1"/>
    <property type="molecule type" value="Genomic_DNA"/>
</dbReference>
<dbReference type="SUPFAM" id="SSF48264">
    <property type="entry name" value="Cytochrome P450"/>
    <property type="match status" value="1"/>
</dbReference>
<dbReference type="InterPro" id="IPR002397">
    <property type="entry name" value="Cyt_P450_B"/>
</dbReference>
<dbReference type="Proteomes" id="UP000264006">
    <property type="component" value="Chromosome"/>
</dbReference>
<accession>A0A346XS79</accession>
<dbReference type="PRINTS" id="PR00359">
    <property type="entry name" value="BP450"/>
</dbReference>
<evidence type="ECO:0000313" key="8">
    <source>
        <dbReference type="EMBL" id="AXV05076.1"/>
    </source>
</evidence>
<evidence type="ECO:0000256" key="4">
    <source>
        <dbReference type="ARBA" id="ARBA00023002"/>
    </source>
</evidence>
<dbReference type="PANTHER" id="PTHR46696">
    <property type="entry name" value="P450, PUTATIVE (EUROFUNG)-RELATED"/>
    <property type="match status" value="1"/>
</dbReference>
<keyword evidence="3 7" id="KW-0479">Metal-binding</keyword>
<evidence type="ECO:0000256" key="5">
    <source>
        <dbReference type="ARBA" id="ARBA00023004"/>
    </source>
</evidence>
<keyword evidence="5 7" id="KW-0408">Iron</keyword>
<comment type="similarity">
    <text evidence="1 7">Belongs to the cytochrome P450 family.</text>
</comment>
<dbReference type="Pfam" id="PF00067">
    <property type="entry name" value="p450"/>
    <property type="match status" value="1"/>
</dbReference>
<reference evidence="8 9" key="1">
    <citation type="submission" date="2018-09" db="EMBL/GenBank/DDBJ databases">
        <title>Complete genome sequence of Euzebya sp. DY32-46 isolated from seawater of Pacific Ocean.</title>
        <authorList>
            <person name="Xu L."/>
            <person name="Wu Y.-H."/>
            <person name="Xu X.-W."/>
        </authorList>
    </citation>
    <scope>NUCLEOTIDE SEQUENCE [LARGE SCALE GENOMIC DNA]</scope>
    <source>
        <strain evidence="8 9">DY32-46</strain>
    </source>
</reference>
<dbReference type="InterPro" id="IPR036396">
    <property type="entry name" value="Cyt_P450_sf"/>
</dbReference>
<dbReference type="Gene3D" id="1.10.630.10">
    <property type="entry name" value="Cytochrome P450"/>
    <property type="match status" value="1"/>
</dbReference>
<sequence length="435" mass="47320">MKSDSTSRPSLTDRLRQQGMHLAYTAVRTAMRVTGDPTSRLLEGQELLRDPYAVYADLRARGPLLTSRFPGLAVSTTHAVADAALRDLHVGAPSGTELPPHLRWDSPLSPSLLDTDPPGHTRIRRLVAQAFTPRATMRMEEQAEVITAELIDAAEAKERAGGQVDLIADLAAPLPIRMICSMLGIPEGRTDRFTEWGSALALSLEPVRPPEMQRRIQTAGAEVRAFITGLFEERRQAGDPGEDVLGRLLAARDGEDRLTDDELVATTILLLGAGFETTVNLIGSGTLALLRHPEQLRIVAEDPDNTVGNAVEELLRYDSPVQMTGRLAWENTDLAGSTLPGGTSVMVLLGAANRDPDVFEKPDVLDVTRPNAKAHLAFSSGVHHCLGAPLARLEAQTAFAQLLSRFPDLRQTGPARRRTTRVLRGLETLPVRLRP</sequence>
<keyword evidence="4 7" id="KW-0560">Oxidoreductase</keyword>
<dbReference type="KEGG" id="euz:DVS28_a0369"/>
<keyword evidence="2 7" id="KW-0349">Heme</keyword>
<dbReference type="OrthoDB" id="142769at2"/>
<dbReference type="GO" id="GO:0016705">
    <property type="term" value="F:oxidoreductase activity, acting on paired donors, with incorporation or reduction of molecular oxygen"/>
    <property type="evidence" value="ECO:0007669"/>
    <property type="project" value="InterPro"/>
</dbReference>
<dbReference type="PANTHER" id="PTHR46696:SF1">
    <property type="entry name" value="CYTOCHROME P450 YJIB-RELATED"/>
    <property type="match status" value="1"/>
</dbReference>
<protein>
    <submittedName>
        <fullName evidence="8">Putative cytochrome P450 hydroxylase</fullName>
    </submittedName>
</protein>
<dbReference type="PROSITE" id="PS00086">
    <property type="entry name" value="CYTOCHROME_P450"/>
    <property type="match status" value="1"/>
</dbReference>
<proteinExistence type="inferred from homology"/>
<evidence type="ECO:0000256" key="7">
    <source>
        <dbReference type="RuleBase" id="RU000461"/>
    </source>
</evidence>
<dbReference type="FunFam" id="1.10.630.10:FF:000018">
    <property type="entry name" value="Cytochrome P450 monooxygenase"/>
    <property type="match status" value="1"/>
</dbReference>
<dbReference type="GO" id="GO:0020037">
    <property type="term" value="F:heme binding"/>
    <property type="evidence" value="ECO:0007669"/>
    <property type="project" value="InterPro"/>
</dbReference>
<dbReference type="GO" id="GO:0005506">
    <property type="term" value="F:iron ion binding"/>
    <property type="evidence" value="ECO:0007669"/>
    <property type="project" value="InterPro"/>
</dbReference>
<evidence type="ECO:0000256" key="2">
    <source>
        <dbReference type="ARBA" id="ARBA00022617"/>
    </source>
</evidence>
<keyword evidence="6 7" id="KW-0503">Monooxygenase</keyword>
<dbReference type="InterPro" id="IPR001128">
    <property type="entry name" value="Cyt_P450"/>
</dbReference>
<gene>
    <name evidence="8" type="ORF">DVS28_a0369</name>
</gene>
<dbReference type="CDD" id="cd20625">
    <property type="entry name" value="CYP164-like"/>
    <property type="match status" value="1"/>
</dbReference>
<evidence type="ECO:0000256" key="6">
    <source>
        <dbReference type="ARBA" id="ARBA00023033"/>
    </source>
</evidence>
<evidence type="ECO:0000256" key="3">
    <source>
        <dbReference type="ARBA" id="ARBA00022723"/>
    </source>
</evidence>
<dbReference type="RefSeq" id="WP_114589933.1">
    <property type="nucleotide sequence ID" value="NZ_CP031165.1"/>
</dbReference>